<organism evidence="1 2">
    <name type="scientific">Microcystis viridis NIES-102</name>
    <dbReference type="NCBI Taxonomy" id="213615"/>
    <lineage>
        <taxon>Bacteria</taxon>
        <taxon>Bacillati</taxon>
        <taxon>Cyanobacteriota</taxon>
        <taxon>Cyanophyceae</taxon>
        <taxon>Oscillatoriophycideae</taxon>
        <taxon>Chroococcales</taxon>
        <taxon>Microcystaceae</taxon>
        <taxon>Microcystis</taxon>
    </lineage>
</organism>
<evidence type="ECO:0000313" key="1">
    <source>
        <dbReference type="EMBL" id="BBH42765.1"/>
    </source>
</evidence>
<dbReference type="EMBL" id="AP019314">
    <property type="protein sequence ID" value="BBH42765.1"/>
    <property type="molecule type" value="Genomic_DNA"/>
</dbReference>
<dbReference type="KEGG" id="mvz:myaer102_54330"/>
<accession>A0A3G9K853</accession>
<gene>
    <name evidence="1" type="ORF">myaer102_54330</name>
</gene>
<sequence>MRRDRIPNKQPLWNMRDKSQPANYHPVLSLGLATSITLGILSTLPNKAIAFSFTGPFAPSNWTLTNTNADGSVDTTNAATGTIVLTGGNNGSNSAGTTDWTIPINASRAGNILFNWSYFTLDTPGFDSAGYLLNGTYTPLATQDGDFSAAPVSLNVNIGDVFGFRAATDTNSDGPPVFTVFAVPTVPEPSSIAGLLAVVGLGARYLRKQ</sequence>
<dbReference type="InterPro" id="IPR013424">
    <property type="entry name" value="Ice-binding_C"/>
</dbReference>
<dbReference type="Proteomes" id="UP000278152">
    <property type="component" value="Chromosome"/>
</dbReference>
<proteinExistence type="predicted"/>
<dbReference type="AlphaFoldDB" id="A0A3G9K853"/>
<protein>
    <recommendedName>
        <fullName evidence="3">PEP-CTERM protein-sorting domain-containing protein</fullName>
    </recommendedName>
</protein>
<dbReference type="NCBIfam" id="TIGR02595">
    <property type="entry name" value="PEP_CTERM"/>
    <property type="match status" value="1"/>
</dbReference>
<reference evidence="1 2" key="1">
    <citation type="submission" date="2018-11" db="EMBL/GenBank/DDBJ databases">
        <title>Complete genome sequence of Microcystis aeruginosa NIES-102.</title>
        <authorList>
            <person name="Yamaguchi H."/>
            <person name="Suzuki S."/>
            <person name="Kawachi M."/>
        </authorList>
    </citation>
    <scope>NUCLEOTIDE SEQUENCE [LARGE SCALE GENOMIC DNA]</scope>
    <source>
        <strain evidence="1 2">NIES-102</strain>
    </source>
</reference>
<name>A0A3G9K853_MICVR</name>
<evidence type="ECO:0008006" key="3">
    <source>
        <dbReference type="Google" id="ProtNLM"/>
    </source>
</evidence>
<evidence type="ECO:0000313" key="2">
    <source>
        <dbReference type="Proteomes" id="UP000278152"/>
    </source>
</evidence>